<protein>
    <submittedName>
        <fullName evidence="2">Uncharacterized protein</fullName>
    </submittedName>
</protein>
<keyword evidence="3" id="KW-1185">Reference proteome</keyword>
<feature type="compositionally biased region" description="Polar residues" evidence="1">
    <location>
        <begin position="164"/>
        <end position="182"/>
    </location>
</feature>
<evidence type="ECO:0000256" key="1">
    <source>
        <dbReference type="SAM" id="MobiDB-lite"/>
    </source>
</evidence>
<evidence type="ECO:0000313" key="2">
    <source>
        <dbReference type="EMBL" id="EIM79107.1"/>
    </source>
</evidence>
<proteinExistence type="predicted"/>
<evidence type="ECO:0000313" key="3">
    <source>
        <dbReference type="Proteomes" id="UP000053927"/>
    </source>
</evidence>
<feature type="region of interest" description="Disordered" evidence="1">
    <location>
        <begin position="1"/>
        <end position="183"/>
    </location>
</feature>
<feature type="compositionally biased region" description="Acidic residues" evidence="1">
    <location>
        <begin position="64"/>
        <end position="73"/>
    </location>
</feature>
<feature type="compositionally biased region" description="Polar residues" evidence="1">
    <location>
        <begin position="1"/>
        <end position="25"/>
    </location>
</feature>
<dbReference type="AlphaFoldDB" id="R7RXK8"/>
<dbReference type="OMA" id="NIAVEPF"/>
<reference evidence="3" key="1">
    <citation type="journal article" date="2012" name="Science">
        <title>The Paleozoic origin of enzymatic lignin decomposition reconstructed from 31 fungal genomes.</title>
        <authorList>
            <person name="Floudas D."/>
            <person name="Binder M."/>
            <person name="Riley R."/>
            <person name="Barry K."/>
            <person name="Blanchette R.A."/>
            <person name="Henrissat B."/>
            <person name="Martinez A.T."/>
            <person name="Otillar R."/>
            <person name="Spatafora J.W."/>
            <person name="Yadav J.S."/>
            <person name="Aerts A."/>
            <person name="Benoit I."/>
            <person name="Boyd A."/>
            <person name="Carlson A."/>
            <person name="Copeland A."/>
            <person name="Coutinho P.M."/>
            <person name="de Vries R.P."/>
            <person name="Ferreira P."/>
            <person name="Findley K."/>
            <person name="Foster B."/>
            <person name="Gaskell J."/>
            <person name="Glotzer D."/>
            <person name="Gorecki P."/>
            <person name="Heitman J."/>
            <person name="Hesse C."/>
            <person name="Hori C."/>
            <person name="Igarashi K."/>
            <person name="Jurgens J.A."/>
            <person name="Kallen N."/>
            <person name="Kersten P."/>
            <person name="Kohler A."/>
            <person name="Kuees U."/>
            <person name="Kumar T.K.A."/>
            <person name="Kuo A."/>
            <person name="LaButti K."/>
            <person name="Larrondo L.F."/>
            <person name="Lindquist E."/>
            <person name="Ling A."/>
            <person name="Lombard V."/>
            <person name="Lucas S."/>
            <person name="Lundell T."/>
            <person name="Martin R."/>
            <person name="McLaughlin D.J."/>
            <person name="Morgenstern I."/>
            <person name="Morin E."/>
            <person name="Murat C."/>
            <person name="Nagy L.G."/>
            <person name="Nolan M."/>
            <person name="Ohm R.A."/>
            <person name="Patyshakuliyeva A."/>
            <person name="Rokas A."/>
            <person name="Ruiz-Duenas F.J."/>
            <person name="Sabat G."/>
            <person name="Salamov A."/>
            <person name="Samejima M."/>
            <person name="Schmutz J."/>
            <person name="Slot J.C."/>
            <person name="St John F."/>
            <person name="Stenlid J."/>
            <person name="Sun H."/>
            <person name="Sun S."/>
            <person name="Syed K."/>
            <person name="Tsang A."/>
            <person name="Wiebenga A."/>
            <person name="Young D."/>
            <person name="Pisabarro A."/>
            <person name="Eastwood D.C."/>
            <person name="Martin F."/>
            <person name="Cullen D."/>
            <person name="Grigoriev I.V."/>
            <person name="Hibbett D.S."/>
        </authorList>
    </citation>
    <scope>NUCLEOTIDE SEQUENCE [LARGE SCALE GENOMIC DNA]</scope>
    <source>
        <strain evidence="3">FP-91666</strain>
    </source>
</reference>
<organism evidence="2 3">
    <name type="scientific">Stereum hirsutum (strain FP-91666)</name>
    <name type="common">White-rot fungus</name>
    <dbReference type="NCBI Taxonomy" id="721885"/>
    <lineage>
        <taxon>Eukaryota</taxon>
        <taxon>Fungi</taxon>
        <taxon>Dikarya</taxon>
        <taxon>Basidiomycota</taxon>
        <taxon>Agaricomycotina</taxon>
        <taxon>Agaricomycetes</taxon>
        <taxon>Russulales</taxon>
        <taxon>Stereaceae</taxon>
        <taxon>Stereum</taxon>
    </lineage>
</organism>
<feature type="compositionally biased region" description="Polar residues" evidence="1">
    <location>
        <begin position="74"/>
        <end position="94"/>
    </location>
</feature>
<dbReference type="RefSeq" id="XP_007311790.1">
    <property type="nucleotide sequence ID" value="XM_007311728.1"/>
</dbReference>
<feature type="compositionally biased region" description="Polar residues" evidence="1">
    <location>
        <begin position="119"/>
        <end position="136"/>
    </location>
</feature>
<dbReference type="EMBL" id="JH687411">
    <property type="protein sequence ID" value="EIM79107.1"/>
    <property type="molecule type" value="Genomic_DNA"/>
</dbReference>
<feature type="compositionally biased region" description="Low complexity" evidence="1">
    <location>
        <begin position="147"/>
        <end position="163"/>
    </location>
</feature>
<gene>
    <name evidence="2" type="ORF">STEHIDRAFT_163999</name>
</gene>
<dbReference type="KEGG" id="shs:STEHIDRAFT_163999"/>
<dbReference type="Proteomes" id="UP000053927">
    <property type="component" value="Unassembled WGS sequence"/>
</dbReference>
<accession>R7RXK8</accession>
<dbReference type="OrthoDB" id="3270460at2759"/>
<name>R7RXK8_STEHR</name>
<feature type="compositionally biased region" description="Low complexity" evidence="1">
    <location>
        <begin position="109"/>
        <end position="118"/>
    </location>
</feature>
<sequence length="437" mass="47923">MAPSKRTFQVTSNESPLASLHSNKSPSKRTRNSRKIVEDASDDEALTPPPGSSPGGPDVANSPNEDDDQENSESPEQTFSNSAPSGTAPSTSDVASPSRDIDRSDSDDAAPSPDDVSPNTGSGATLHSSNGFSGPPTTVLRLRLVGGTTTSSQHDQDTSTDGTNGASSPPDDTTDSEPTSSLVDGAPVVDEMLRYDIRSDFDETLKRRLEALLTYSNAADSVYSLSCLPLQDMTWGSTENHTANKLCIRGNPSVPVTTWITALIDRLYMFETDGGPKKKVTVALSPLTEHSLRVGYKIQKTFSKPAETIDTNHRRLYASRWQTVRLPRQREMEVVPFRECYDARSRYQVKSNMDRVDVEDLNVGDVVLVEAHITRFSTVEALNKQKTWQEQARARKKGFVEYKSMFELSSISLLKSIPDELVRRSPVPSSRPFSGFI</sequence>
<dbReference type="GeneID" id="18802497"/>